<keyword evidence="13" id="KW-1185">Reference proteome</keyword>
<dbReference type="NCBIfam" id="TIGR03598">
    <property type="entry name" value="GTPase_YsxC"/>
    <property type="match status" value="1"/>
</dbReference>
<evidence type="ECO:0000256" key="8">
    <source>
        <dbReference type="ARBA" id="ARBA00023210"/>
    </source>
</evidence>
<dbReference type="Pfam" id="PF01926">
    <property type="entry name" value="MMR_HSR1"/>
    <property type="match status" value="1"/>
</dbReference>
<dbReference type="KEGG" id="mnu:NCTC10166_00084"/>
<dbReference type="RefSeq" id="WP_129719520.1">
    <property type="nucleotide sequence ID" value="NZ_LR214951.1"/>
</dbReference>
<dbReference type="NCBIfam" id="TIGR00231">
    <property type="entry name" value="small_GTP"/>
    <property type="match status" value="1"/>
</dbReference>
<comment type="similarity">
    <text evidence="2 10">Belongs to the TRAFAC class TrmE-Era-EngA-EngB-Septin-like GTPase superfamily. EngB GTPase family.</text>
</comment>
<keyword evidence="9 10" id="KW-0131">Cell cycle</keyword>
<dbReference type="OrthoDB" id="9804921at2"/>
<dbReference type="InterPro" id="IPR027417">
    <property type="entry name" value="P-loop_NTPase"/>
</dbReference>
<dbReference type="CDD" id="cd01876">
    <property type="entry name" value="YihA_EngB"/>
    <property type="match status" value="1"/>
</dbReference>
<gene>
    <name evidence="10 12" type="primary">engB</name>
    <name evidence="12" type="ORF">NCTC10166_00084</name>
</gene>
<dbReference type="Proteomes" id="UP000289440">
    <property type="component" value="Chromosome"/>
</dbReference>
<dbReference type="GO" id="GO:0046872">
    <property type="term" value="F:metal ion binding"/>
    <property type="evidence" value="ECO:0007669"/>
    <property type="project" value="UniProtKB-KW"/>
</dbReference>
<evidence type="ECO:0000256" key="1">
    <source>
        <dbReference type="ARBA" id="ARBA00001946"/>
    </source>
</evidence>
<dbReference type="InterPro" id="IPR019987">
    <property type="entry name" value="GTP-bd_ribosome_bio_YsxC"/>
</dbReference>
<evidence type="ECO:0000256" key="2">
    <source>
        <dbReference type="ARBA" id="ARBA00009638"/>
    </source>
</evidence>
<keyword evidence="8 10" id="KW-0717">Septation</keyword>
<dbReference type="Gene3D" id="3.40.50.300">
    <property type="entry name" value="P-loop containing nucleotide triphosphate hydrolases"/>
    <property type="match status" value="1"/>
</dbReference>
<dbReference type="PANTHER" id="PTHR11649">
    <property type="entry name" value="MSS1/TRME-RELATED GTP-BINDING PROTEIN"/>
    <property type="match status" value="1"/>
</dbReference>
<protein>
    <recommendedName>
        <fullName evidence="10">Probable GTP-binding protein EngB</fullName>
    </recommendedName>
</protein>
<dbReference type="GO" id="GO:0005525">
    <property type="term" value="F:GTP binding"/>
    <property type="evidence" value="ECO:0007669"/>
    <property type="project" value="UniProtKB-UniRule"/>
</dbReference>
<dbReference type="AlphaFoldDB" id="A0A449A4G5"/>
<keyword evidence="5 10" id="KW-0547">Nucleotide-binding</keyword>
<evidence type="ECO:0000256" key="5">
    <source>
        <dbReference type="ARBA" id="ARBA00022741"/>
    </source>
</evidence>
<reference evidence="12 13" key="1">
    <citation type="submission" date="2019-01" db="EMBL/GenBank/DDBJ databases">
        <authorList>
            <consortium name="Pathogen Informatics"/>
        </authorList>
    </citation>
    <scope>NUCLEOTIDE SEQUENCE [LARGE SCALE GENOMIC DNA]</scope>
    <source>
        <strain evidence="12 13">NCTC10166</strain>
    </source>
</reference>
<dbReference type="GO" id="GO:0000917">
    <property type="term" value="P:division septum assembly"/>
    <property type="evidence" value="ECO:0007669"/>
    <property type="project" value="UniProtKB-KW"/>
</dbReference>
<dbReference type="HAMAP" id="MF_00321">
    <property type="entry name" value="GTPase_EngB"/>
    <property type="match status" value="1"/>
</dbReference>
<dbReference type="PANTHER" id="PTHR11649:SF13">
    <property type="entry name" value="ENGB-TYPE G DOMAIN-CONTAINING PROTEIN"/>
    <property type="match status" value="1"/>
</dbReference>
<evidence type="ECO:0000256" key="10">
    <source>
        <dbReference type="HAMAP-Rule" id="MF_00321"/>
    </source>
</evidence>
<comment type="cofactor">
    <cofactor evidence="1">
        <name>Mg(2+)</name>
        <dbReference type="ChEBI" id="CHEBI:18420"/>
    </cofactor>
</comment>
<evidence type="ECO:0000313" key="13">
    <source>
        <dbReference type="Proteomes" id="UP000289440"/>
    </source>
</evidence>
<proteinExistence type="inferred from homology"/>
<evidence type="ECO:0000259" key="11">
    <source>
        <dbReference type="PROSITE" id="PS51706"/>
    </source>
</evidence>
<keyword evidence="6" id="KW-0460">Magnesium</keyword>
<evidence type="ECO:0000256" key="4">
    <source>
        <dbReference type="ARBA" id="ARBA00022723"/>
    </source>
</evidence>
<keyword evidence="3 10" id="KW-0132">Cell division</keyword>
<comment type="function">
    <text evidence="10">Necessary for normal cell division and for the maintenance of normal septation.</text>
</comment>
<dbReference type="PRINTS" id="PR00449">
    <property type="entry name" value="RASTRNSFRMNG"/>
</dbReference>
<evidence type="ECO:0000256" key="7">
    <source>
        <dbReference type="ARBA" id="ARBA00023134"/>
    </source>
</evidence>
<keyword evidence="4" id="KW-0479">Metal-binding</keyword>
<keyword evidence="7 10" id="KW-0342">GTP-binding</keyword>
<dbReference type="GO" id="GO:0005829">
    <property type="term" value="C:cytosol"/>
    <property type="evidence" value="ECO:0007669"/>
    <property type="project" value="TreeGrafter"/>
</dbReference>
<dbReference type="EMBL" id="LR214951">
    <property type="protein sequence ID" value="VEU59129.1"/>
    <property type="molecule type" value="Genomic_DNA"/>
</dbReference>
<evidence type="ECO:0000313" key="12">
    <source>
        <dbReference type="EMBL" id="VEU59129.1"/>
    </source>
</evidence>
<dbReference type="PROSITE" id="PS51706">
    <property type="entry name" value="G_ENGB"/>
    <property type="match status" value="1"/>
</dbReference>
<evidence type="ECO:0000256" key="3">
    <source>
        <dbReference type="ARBA" id="ARBA00022618"/>
    </source>
</evidence>
<evidence type="ECO:0000256" key="6">
    <source>
        <dbReference type="ARBA" id="ARBA00022842"/>
    </source>
</evidence>
<name>A0A449A4G5_9BACT</name>
<feature type="domain" description="EngB-type G" evidence="11">
    <location>
        <begin position="18"/>
        <end position="186"/>
    </location>
</feature>
<dbReference type="InterPro" id="IPR006073">
    <property type="entry name" value="GTP-bd"/>
</dbReference>
<accession>A0A449A4G5</accession>
<dbReference type="InterPro" id="IPR030393">
    <property type="entry name" value="G_ENGB_dom"/>
</dbReference>
<dbReference type="InterPro" id="IPR005225">
    <property type="entry name" value="Small_GTP-bd"/>
</dbReference>
<sequence>MWKFIISSSNKDNWYENSGNEVCFIGRSNVGKSSLLNALANQKIAKVSSVPGKTQLINFFENNNKNIVVDLPGYGYAKMAKHNNFKMLKMIQDYLKNRKQLKTVFLLFDTRIGLQTIDFETLKFLNILNHKVILVGTKIDKLNQSQFSKIKKTLEQQEISNFVLVSSKTKKNIDILNEIINNEFSEK</sequence>
<organism evidence="12 13">
    <name type="scientific">Mesomycoplasma neurolyticum</name>
    <dbReference type="NCBI Taxonomy" id="2120"/>
    <lineage>
        <taxon>Bacteria</taxon>
        <taxon>Bacillati</taxon>
        <taxon>Mycoplasmatota</taxon>
        <taxon>Mycoplasmoidales</taxon>
        <taxon>Metamycoplasmataceae</taxon>
        <taxon>Mesomycoplasma</taxon>
    </lineage>
</organism>
<evidence type="ECO:0000256" key="9">
    <source>
        <dbReference type="ARBA" id="ARBA00023306"/>
    </source>
</evidence>
<dbReference type="SUPFAM" id="SSF52540">
    <property type="entry name" value="P-loop containing nucleoside triphosphate hydrolases"/>
    <property type="match status" value="1"/>
</dbReference>